<feature type="domain" description="CP-type G" evidence="7">
    <location>
        <begin position="319"/>
        <end position="480"/>
    </location>
</feature>
<evidence type="ECO:0000256" key="5">
    <source>
        <dbReference type="RuleBase" id="RU364023"/>
    </source>
</evidence>
<dbReference type="EMBL" id="VLTL01000240">
    <property type="protein sequence ID" value="KAA0149797.1"/>
    <property type="molecule type" value="Genomic_DNA"/>
</dbReference>
<accession>A0A5A8C798</accession>
<feature type="compositionally biased region" description="Basic residues" evidence="6">
    <location>
        <begin position="695"/>
        <end position="704"/>
    </location>
</feature>
<evidence type="ECO:0000313" key="10">
    <source>
        <dbReference type="Proteomes" id="UP000324907"/>
    </source>
</evidence>
<evidence type="ECO:0000256" key="2">
    <source>
        <dbReference type="ARBA" id="ARBA00022741"/>
    </source>
</evidence>
<sequence>MAAPARKQGFRKGASSDNPDRLKNPKDTSLRDRGTINRLNMYRSGKPIRDRKGKILGGSFMSRDRAGDRAITATTGRIQPDRRWFGNTRVIDSHALDDFREAVSKQQADPYAVLVRSKKLPMALVSSAAGRVEGPGGDDETAAAEDAARAAAAYVEPTGPTGALRLDLKAGHRATNRLHTSAAVAAANRGAKSAAAAAARSGGFKHAFGKQGNRKRVNLSTLAAGAGSLAELAASVEAKDKDYVEAGDADRARAEEHGFVDADRVVSAAGIRPVGGTDPEEEDMDNELGGGLGAGLSRRARSEGVREGVFDKGQSKRIWGELFKVLDCSDVVVQVLDARNPMGTRSRKLETHLKREARHKHLILVLNKVDLVPVWVTRRWVALLSKEYPTLAFHASGSVAFGKGALIQLLQQYTRLHADKPQISVGFVGYPNVGKSSVINALKKKVVCKVAPVPGHTKVWQYITLFRKTFLIDCPGVVPHTRDSETDIVLKGVTRAERLPDPETHITEILQRCDPKHLEATYGVSGWTGTVSFLSLVAKKYGKLRRAGEPDTAIVARTVINDWQRGKIPWYTTPPDDGSAFAAEQAEELDEAARAAAAEEDAIVEEAAAEAAARSEAARGGPAPGVLSSSRGTIDAGGAVLGAEAPEQDWGRLRVSTVWKDEDAAHRQAEKDSKLEEQLAAQATADDAAKEARAARRAPKRRRALSRDRDRDSKRTAAAAASSAAEAPVASKTTFNASDFDDLDF</sequence>
<evidence type="ECO:0000256" key="3">
    <source>
        <dbReference type="ARBA" id="ARBA00023134"/>
    </source>
</evidence>
<dbReference type="Pfam" id="PF01926">
    <property type="entry name" value="MMR_HSR1"/>
    <property type="match status" value="1"/>
</dbReference>
<keyword evidence="2 5" id="KW-0547">Nucleotide-binding</keyword>
<dbReference type="SUPFAM" id="SSF52540">
    <property type="entry name" value="P-loop containing nucleoside triphosphate hydrolases"/>
    <property type="match status" value="1"/>
</dbReference>
<evidence type="ECO:0000313" key="8">
    <source>
        <dbReference type="EMBL" id="KAA0148665.1"/>
    </source>
</evidence>
<dbReference type="InterPro" id="IPR027417">
    <property type="entry name" value="P-loop_NTPase"/>
</dbReference>
<dbReference type="Proteomes" id="UP000325113">
    <property type="component" value="Unassembled WGS sequence"/>
</dbReference>
<evidence type="ECO:0000256" key="4">
    <source>
        <dbReference type="ARBA" id="ARBA00023242"/>
    </source>
</evidence>
<evidence type="ECO:0000259" key="7">
    <source>
        <dbReference type="PROSITE" id="PS51721"/>
    </source>
</evidence>
<feature type="region of interest" description="Disordered" evidence="6">
    <location>
        <begin position="1"/>
        <end position="42"/>
    </location>
</feature>
<evidence type="ECO:0000256" key="1">
    <source>
        <dbReference type="ARBA" id="ARBA00004604"/>
    </source>
</evidence>
<gene>
    <name evidence="9" type="ORF">FNF28_07321</name>
    <name evidence="8" type="ORF">FNF31_07343</name>
</gene>
<keyword evidence="3 5" id="KW-0342">GTP-binding</keyword>
<dbReference type="InterPro" id="IPR050755">
    <property type="entry name" value="TRAFAC_YlqF/YawG_RiboMat"/>
</dbReference>
<dbReference type="InterPro" id="IPR030378">
    <property type="entry name" value="G_CP_dom"/>
</dbReference>
<dbReference type="EMBL" id="VLTM01000144">
    <property type="protein sequence ID" value="KAA0148665.1"/>
    <property type="molecule type" value="Genomic_DNA"/>
</dbReference>
<dbReference type="PANTHER" id="PTHR11089">
    <property type="entry name" value="GTP-BINDING PROTEIN-RELATED"/>
    <property type="match status" value="1"/>
</dbReference>
<proteinExistence type="inferred from homology"/>
<dbReference type="InterPro" id="IPR006073">
    <property type="entry name" value="GTP-bd"/>
</dbReference>
<comment type="similarity">
    <text evidence="5">Belongs to the TRAFAC class YlqF/YawG GTPase family. NOG2 subfamily.</text>
</comment>
<evidence type="ECO:0000313" key="11">
    <source>
        <dbReference type="Proteomes" id="UP000325113"/>
    </source>
</evidence>
<comment type="caution">
    <text evidence="8">The sequence shown here is derived from an EMBL/GenBank/DDBJ whole genome shotgun (WGS) entry which is preliminary data.</text>
</comment>
<dbReference type="PANTHER" id="PTHR11089:SF9">
    <property type="entry name" value="NUCLEOLAR GTP-BINDING PROTEIN 2"/>
    <property type="match status" value="1"/>
</dbReference>
<dbReference type="AlphaFoldDB" id="A0A5A8C798"/>
<dbReference type="Gene3D" id="1.10.1580.10">
    <property type="match status" value="1"/>
</dbReference>
<keyword evidence="4 5" id="KW-0539">Nucleus</keyword>
<comment type="function">
    <text evidence="5">GTPase that associates with pre-60S ribosomal subunits in the nucleolus and is required for their nuclear export and maturation.</text>
</comment>
<organism evidence="8 11">
    <name type="scientific">Cafeteria roenbergensis</name>
    <name type="common">Marine flagellate</name>
    <dbReference type="NCBI Taxonomy" id="33653"/>
    <lineage>
        <taxon>Eukaryota</taxon>
        <taxon>Sar</taxon>
        <taxon>Stramenopiles</taxon>
        <taxon>Bigyra</taxon>
        <taxon>Opalozoa</taxon>
        <taxon>Bicosoecida</taxon>
        <taxon>Cafeteriaceae</taxon>
        <taxon>Cafeteria</taxon>
    </lineage>
</organism>
<dbReference type="PRINTS" id="PR00326">
    <property type="entry name" value="GTP1OBG"/>
</dbReference>
<feature type="compositionally biased region" description="Basic and acidic residues" evidence="6">
    <location>
        <begin position="664"/>
        <end position="677"/>
    </location>
</feature>
<dbReference type="Pfam" id="PF08153">
    <property type="entry name" value="NGP1NT"/>
    <property type="match status" value="1"/>
</dbReference>
<dbReference type="Gene3D" id="3.40.50.300">
    <property type="entry name" value="P-loop containing nucleotide triphosphate hydrolases"/>
    <property type="match status" value="1"/>
</dbReference>
<reference evidence="10 11" key="1">
    <citation type="submission" date="2019-07" db="EMBL/GenBank/DDBJ databases">
        <title>Genomes of Cafeteria roenbergensis.</title>
        <authorList>
            <person name="Fischer M.G."/>
            <person name="Hackl T."/>
            <person name="Roman M."/>
        </authorList>
    </citation>
    <scope>NUCLEOTIDE SEQUENCE [LARGE SCALE GENOMIC DNA]</scope>
    <source>
        <strain evidence="8 11">Cflag</strain>
        <strain evidence="9 10">RCC970-E3</strain>
    </source>
</reference>
<dbReference type="InterPro" id="IPR024929">
    <property type="entry name" value="GNL2_CP_dom"/>
</dbReference>
<feature type="compositionally biased region" description="Low complexity" evidence="6">
    <location>
        <begin position="716"/>
        <end position="732"/>
    </location>
</feature>
<feature type="region of interest" description="Disordered" evidence="6">
    <location>
        <begin position="607"/>
        <end position="631"/>
    </location>
</feature>
<evidence type="ECO:0000313" key="9">
    <source>
        <dbReference type="EMBL" id="KAA0149797.1"/>
    </source>
</evidence>
<comment type="subcellular location">
    <subcellularLocation>
        <location evidence="1 5">Nucleus</location>
        <location evidence="1 5">Nucleolus</location>
    </subcellularLocation>
</comment>
<dbReference type="CDD" id="cd01858">
    <property type="entry name" value="NGP_1"/>
    <property type="match status" value="1"/>
</dbReference>
<dbReference type="FunFam" id="3.40.50.300:FF:000559">
    <property type="entry name" value="Nuclear/nucleolar GTPase 2"/>
    <property type="match status" value="1"/>
</dbReference>
<dbReference type="GO" id="GO:0005730">
    <property type="term" value="C:nucleolus"/>
    <property type="evidence" value="ECO:0007669"/>
    <property type="project" value="UniProtKB-SubCell"/>
</dbReference>
<dbReference type="PROSITE" id="PS51721">
    <property type="entry name" value="G_CP"/>
    <property type="match status" value="1"/>
</dbReference>
<protein>
    <recommendedName>
        <fullName evidence="5">Nucleolar GTP-binding protein 2</fullName>
    </recommendedName>
</protein>
<feature type="compositionally biased region" description="Basic and acidic residues" evidence="6">
    <location>
        <begin position="705"/>
        <end position="715"/>
    </location>
</feature>
<feature type="region of interest" description="Disordered" evidence="6">
    <location>
        <begin position="664"/>
        <end position="745"/>
    </location>
</feature>
<evidence type="ECO:0000256" key="6">
    <source>
        <dbReference type="SAM" id="MobiDB-lite"/>
    </source>
</evidence>
<dbReference type="InterPro" id="IPR012971">
    <property type="entry name" value="NOG2_N_dom"/>
</dbReference>
<dbReference type="GO" id="GO:0005525">
    <property type="term" value="F:GTP binding"/>
    <property type="evidence" value="ECO:0007669"/>
    <property type="project" value="UniProtKB-KW"/>
</dbReference>
<dbReference type="Proteomes" id="UP000324907">
    <property type="component" value="Unassembled WGS sequence"/>
</dbReference>
<dbReference type="InterPro" id="IPR023179">
    <property type="entry name" value="GTP-bd_ortho_bundle_sf"/>
</dbReference>
<name>A0A5A8C798_CAFRO</name>
<feature type="compositionally biased region" description="Basic and acidic residues" evidence="6">
    <location>
        <begin position="18"/>
        <end position="35"/>
    </location>
</feature>